<dbReference type="GO" id="GO:0005829">
    <property type="term" value="C:cytosol"/>
    <property type="evidence" value="ECO:0007669"/>
    <property type="project" value="TreeGrafter"/>
</dbReference>
<dbReference type="SMART" id="SM00530">
    <property type="entry name" value="HTH_XRE"/>
    <property type="match status" value="1"/>
</dbReference>
<dbReference type="RefSeq" id="WP_085784205.1">
    <property type="nucleotide sequence ID" value="NZ_CP008743.1"/>
</dbReference>
<sequence>MHNISKNMADKIISLRKSRAMTQDSLAKAAGLPRSTVTHLESGHGNPSLMNLIKLASALNVSVEELVAKNRPNCTHIKAKDVAFFKRDQGGCLVYKLLPDPIQGMQIERIQWQPKSVLKGSPHLSGTREYFTCLKGQITVFVEGDEFVMEEGDVLAFPGDRRHSYHNTGRGSAMALSVIVLASKQDKKIVEL</sequence>
<dbReference type="CDD" id="cd02209">
    <property type="entry name" value="cupin_XRE_C"/>
    <property type="match status" value="1"/>
</dbReference>
<dbReference type="InterPro" id="IPR011051">
    <property type="entry name" value="RmlC_Cupin_sf"/>
</dbReference>
<dbReference type="OrthoDB" id="9805356at2"/>
<dbReference type="PROSITE" id="PS50943">
    <property type="entry name" value="HTH_CROC1"/>
    <property type="match status" value="1"/>
</dbReference>
<dbReference type="Gene3D" id="2.60.120.10">
    <property type="entry name" value="Jelly Rolls"/>
    <property type="match status" value="1"/>
</dbReference>
<dbReference type="SUPFAM" id="SSF47413">
    <property type="entry name" value="lambda repressor-like DNA-binding domains"/>
    <property type="match status" value="1"/>
</dbReference>
<feature type="domain" description="HTH cro/C1-type" evidence="2">
    <location>
        <begin position="12"/>
        <end position="66"/>
    </location>
</feature>
<evidence type="ECO:0000259" key="2">
    <source>
        <dbReference type="PROSITE" id="PS50943"/>
    </source>
</evidence>
<dbReference type="InterPro" id="IPR010982">
    <property type="entry name" value="Lambda_DNA-bd_dom_sf"/>
</dbReference>
<organism evidence="3 4">
    <name type="scientific">Candidatus Nucleicultrix amoebiphila FS5</name>
    <dbReference type="NCBI Taxonomy" id="1414854"/>
    <lineage>
        <taxon>Bacteria</taxon>
        <taxon>Pseudomonadati</taxon>
        <taxon>Pseudomonadota</taxon>
        <taxon>Alphaproteobacteria</taxon>
        <taxon>Holosporales</taxon>
        <taxon>Candidatus Nucleicultricaceae</taxon>
        <taxon>Candidatus Nucleicultrix</taxon>
    </lineage>
</organism>
<name>A0A1W6N4E9_9PROT</name>
<dbReference type="STRING" id="1414854.GQ61_04830"/>
<dbReference type="CDD" id="cd00093">
    <property type="entry name" value="HTH_XRE"/>
    <property type="match status" value="1"/>
</dbReference>
<evidence type="ECO:0000313" key="3">
    <source>
        <dbReference type="EMBL" id="ARN84733.1"/>
    </source>
</evidence>
<dbReference type="Gene3D" id="1.10.260.40">
    <property type="entry name" value="lambda repressor-like DNA-binding domains"/>
    <property type="match status" value="1"/>
</dbReference>
<dbReference type="InterPro" id="IPR014710">
    <property type="entry name" value="RmlC-like_jellyroll"/>
</dbReference>
<dbReference type="GO" id="GO:0003677">
    <property type="term" value="F:DNA binding"/>
    <property type="evidence" value="ECO:0007669"/>
    <property type="project" value="UniProtKB-KW"/>
</dbReference>
<dbReference type="InterPro" id="IPR050807">
    <property type="entry name" value="TransReg_Diox_bact_type"/>
</dbReference>
<keyword evidence="1" id="KW-0238">DNA-binding</keyword>
<gene>
    <name evidence="3" type="ORF">GQ61_04830</name>
</gene>
<dbReference type="Proteomes" id="UP000237351">
    <property type="component" value="Chromosome"/>
</dbReference>
<dbReference type="Pfam" id="PF07883">
    <property type="entry name" value="Cupin_2"/>
    <property type="match status" value="1"/>
</dbReference>
<accession>A0A1W6N4E9</accession>
<dbReference type="EMBL" id="CP008743">
    <property type="protein sequence ID" value="ARN84733.1"/>
    <property type="molecule type" value="Genomic_DNA"/>
</dbReference>
<dbReference type="Pfam" id="PF01381">
    <property type="entry name" value="HTH_3"/>
    <property type="match status" value="1"/>
</dbReference>
<dbReference type="AlphaFoldDB" id="A0A1W6N4E9"/>
<dbReference type="PANTHER" id="PTHR46797:SF1">
    <property type="entry name" value="METHYLPHOSPHONATE SYNTHASE"/>
    <property type="match status" value="1"/>
</dbReference>
<dbReference type="InterPro" id="IPR001387">
    <property type="entry name" value="Cro/C1-type_HTH"/>
</dbReference>
<evidence type="ECO:0000256" key="1">
    <source>
        <dbReference type="ARBA" id="ARBA00023125"/>
    </source>
</evidence>
<protein>
    <recommendedName>
        <fullName evidence="2">HTH cro/C1-type domain-containing protein</fullName>
    </recommendedName>
</protein>
<dbReference type="PANTHER" id="PTHR46797">
    <property type="entry name" value="HTH-TYPE TRANSCRIPTIONAL REGULATOR"/>
    <property type="match status" value="1"/>
</dbReference>
<dbReference type="SUPFAM" id="SSF51182">
    <property type="entry name" value="RmlC-like cupins"/>
    <property type="match status" value="1"/>
</dbReference>
<proteinExistence type="predicted"/>
<keyword evidence="4" id="KW-1185">Reference proteome</keyword>
<dbReference type="GO" id="GO:0003700">
    <property type="term" value="F:DNA-binding transcription factor activity"/>
    <property type="evidence" value="ECO:0007669"/>
    <property type="project" value="TreeGrafter"/>
</dbReference>
<evidence type="ECO:0000313" key="4">
    <source>
        <dbReference type="Proteomes" id="UP000237351"/>
    </source>
</evidence>
<dbReference type="InterPro" id="IPR013096">
    <property type="entry name" value="Cupin_2"/>
</dbReference>
<dbReference type="KEGG" id="naf:GQ61_04830"/>
<reference evidence="3 4" key="1">
    <citation type="submission" date="2014-06" db="EMBL/GenBank/DDBJ databases">
        <title>The genome of the endonuclear symbiont Nucleicultrix amoebiphila.</title>
        <authorList>
            <person name="Schulz F."/>
            <person name="Horn M."/>
        </authorList>
    </citation>
    <scope>NUCLEOTIDE SEQUENCE [LARGE SCALE GENOMIC DNA]</scope>
    <source>
        <strain evidence="3 4">FS5</strain>
    </source>
</reference>